<dbReference type="GeneID" id="10507241"/>
<dbReference type="EMBL" id="GL871548">
    <property type="protein sequence ID" value="EGC28767.1"/>
    <property type="molecule type" value="Genomic_DNA"/>
</dbReference>
<reference evidence="2" key="1">
    <citation type="journal article" date="2011" name="Genome Biol.">
        <title>Comparative genomics of the social amoebae Dictyostelium discoideum and Dictyostelium purpureum.</title>
        <authorList>
            <consortium name="US DOE Joint Genome Institute (JGI-PGF)"/>
            <person name="Sucgang R."/>
            <person name="Kuo A."/>
            <person name="Tian X."/>
            <person name="Salerno W."/>
            <person name="Parikh A."/>
            <person name="Feasley C.L."/>
            <person name="Dalin E."/>
            <person name="Tu H."/>
            <person name="Huang E."/>
            <person name="Barry K."/>
            <person name="Lindquist E."/>
            <person name="Shapiro H."/>
            <person name="Bruce D."/>
            <person name="Schmutz J."/>
            <person name="Salamov A."/>
            <person name="Fey P."/>
            <person name="Gaudet P."/>
            <person name="Anjard C."/>
            <person name="Babu M.M."/>
            <person name="Basu S."/>
            <person name="Bushmanova Y."/>
            <person name="van der Wel H."/>
            <person name="Katoh-Kurasawa M."/>
            <person name="Dinh C."/>
            <person name="Coutinho P.M."/>
            <person name="Saito T."/>
            <person name="Elias M."/>
            <person name="Schaap P."/>
            <person name="Kay R.R."/>
            <person name="Henrissat B."/>
            <person name="Eichinger L."/>
            <person name="Rivero F."/>
            <person name="Putnam N.H."/>
            <person name="West C.M."/>
            <person name="Loomis W.F."/>
            <person name="Chisholm R.L."/>
            <person name="Shaulsky G."/>
            <person name="Strassmann J.E."/>
            <person name="Queller D.C."/>
            <person name="Kuspa A."/>
            <person name="Grigoriev I.V."/>
        </authorList>
    </citation>
    <scope>NUCLEOTIDE SEQUENCE [LARGE SCALE GENOMIC DNA]</scope>
    <source>
        <strain evidence="2">QSDP1</strain>
    </source>
</reference>
<gene>
    <name evidence="1" type="ORF">DICPUDRAFT_93269</name>
</gene>
<protein>
    <submittedName>
        <fullName evidence="1">Expressed protein</fullName>
    </submittedName>
</protein>
<accession>F1A4V8</accession>
<organism evidence="1 2">
    <name type="scientific">Dictyostelium purpureum</name>
    <name type="common">Slime mold</name>
    <dbReference type="NCBI Taxonomy" id="5786"/>
    <lineage>
        <taxon>Eukaryota</taxon>
        <taxon>Amoebozoa</taxon>
        <taxon>Evosea</taxon>
        <taxon>Eumycetozoa</taxon>
        <taxon>Dictyostelia</taxon>
        <taxon>Dictyosteliales</taxon>
        <taxon>Dictyosteliaceae</taxon>
        <taxon>Dictyostelium</taxon>
    </lineage>
</organism>
<dbReference type="InParanoid" id="F1A4V8"/>
<dbReference type="OMA" id="YKQMTAS"/>
<dbReference type="RefSeq" id="XP_003294702.1">
    <property type="nucleotide sequence ID" value="XM_003294654.1"/>
</dbReference>
<evidence type="ECO:0000313" key="1">
    <source>
        <dbReference type="EMBL" id="EGC28767.1"/>
    </source>
</evidence>
<proteinExistence type="predicted"/>
<evidence type="ECO:0000313" key="2">
    <source>
        <dbReference type="Proteomes" id="UP000001064"/>
    </source>
</evidence>
<dbReference type="FunCoup" id="F1A4V8">
    <property type="interactions" value="743"/>
</dbReference>
<keyword evidence="2" id="KW-1185">Reference proteome</keyword>
<dbReference type="KEGG" id="dpp:DICPUDRAFT_93269"/>
<dbReference type="AlphaFoldDB" id="F1A4V8"/>
<sequence length="64" mass="6538">MTIISALSNLGSVQSSSSYKQMTASNSSSSNPSFAKNNNAHLADVNILANLLGILGLSVSAKVL</sequence>
<name>F1A4V8_DICPU</name>
<dbReference type="VEuPathDB" id="AmoebaDB:DICPUDRAFT_93269"/>
<dbReference type="Proteomes" id="UP000001064">
    <property type="component" value="Unassembled WGS sequence"/>
</dbReference>